<sequence>MSLLRLLAPAPPLTCPLRRFVSPVENLLLNSSHPRDESAVSSPLGSPYSPYELIKNAARWDWLQLPPTTTTTTTTLTLNRQSTLLVTYVFQWLYWSSLRQLEAWSAGFSVNVDLPPTEVQPGPEGEEQRVPTK</sequence>
<dbReference type="Proteomes" id="UP001153269">
    <property type="component" value="Unassembled WGS sequence"/>
</dbReference>
<protein>
    <submittedName>
        <fullName evidence="2">Uncharacterized protein</fullName>
    </submittedName>
</protein>
<organism evidence="2 3">
    <name type="scientific">Pleuronectes platessa</name>
    <name type="common">European plaice</name>
    <dbReference type="NCBI Taxonomy" id="8262"/>
    <lineage>
        <taxon>Eukaryota</taxon>
        <taxon>Metazoa</taxon>
        <taxon>Chordata</taxon>
        <taxon>Craniata</taxon>
        <taxon>Vertebrata</taxon>
        <taxon>Euteleostomi</taxon>
        <taxon>Actinopterygii</taxon>
        <taxon>Neopterygii</taxon>
        <taxon>Teleostei</taxon>
        <taxon>Neoteleostei</taxon>
        <taxon>Acanthomorphata</taxon>
        <taxon>Carangaria</taxon>
        <taxon>Pleuronectiformes</taxon>
        <taxon>Pleuronectoidei</taxon>
        <taxon>Pleuronectidae</taxon>
        <taxon>Pleuronectes</taxon>
    </lineage>
</organism>
<evidence type="ECO:0000313" key="3">
    <source>
        <dbReference type="Proteomes" id="UP001153269"/>
    </source>
</evidence>
<dbReference type="EMBL" id="CADEAL010004262">
    <property type="protein sequence ID" value="CAB1455572.1"/>
    <property type="molecule type" value="Genomic_DNA"/>
</dbReference>
<keyword evidence="3" id="KW-1185">Reference proteome</keyword>
<reference evidence="2" key="1">
    <citation type="submission" date="2020-03" db="EMBL/GenBank/DDBJ databases">
        <authorList>
            <person name="Weist P."/>
        </authorList>
    </citation>
    <scope>NUCLEOTIDE SEQUENCE</scope>
</reference>
<evidence type="ECO:0000256" key="1">
    <source>
        <dbReference type="SAM" id="MobiDB-lite"/>
    </source>
</evidence>
<comment type="caution">
    <text evidence="2">The sequence shown here is derived from an EMBL/GenBank/DDBJ whole genome shotgun (WGS) entry which is preliminary data.</text>
</comment>
<proteinExistence type="predicted"/>
<evidence type="ECO:0000313" key="2">
    <source>
        <dbReference type="EMBL" id="CAB1455572.1"/>
    </source>
</evidence>
<dbReference type="AlphaFoldDB" id="A0A9N7VM99"/>
<gene>
    <name evidence="2" type="ORF">PLEPLA_LOCUS43353</name>
</gene>
<name>A0A9N7VM99_PLEPL</name>
<accession>A0A9N7VM99</accession>
<feature type="region of interest" description="Disordered" evidence="1">
    <location>
        <begin position="114"/>
        <end position="133"/>
    </location>
</feature>